<evidence type="ECO:0000256" key="2">
    <source>
        <dbReference type="ARBA" id="ARBA00022556"/>
    </source>
</evidence>
<feature type="region of interest" description="Disordered" evidence="7">
    <location>
        <begin position="259"/>
        <end position="279"/>
    </location>
</feature>
<keyword evidence="10" id="KW-1185">Reference proteome</keyword>
<dbReference type="eggNOG" id="COG1043">
    <property type="taxonomic scope" value="Bacteria"/>
</dbReference>
<evidence type="ECO:0000259" key="8">
    <source>
        <dbReference type="Pfam" id="PF13720"/>
    </source>
</evidence>
<dbReference type="SUPFAM" id="SSF51161">
    <property type="entry name" value="Trimeric LpxA-like enzymes"/>
    <property type="match status" value="1"/>
</dbReference>
<organism evidence="9 10">
    <name type="scientific">Nitratireductor basaltis</name>
    <dbReference type="NCBI Taxonomy" id="472175"/>
    <lineage>
        <taxon>Bacteria</taxon>
        <taxon>Pseudomonadati</taxon>
        <taxon>Pseudomonadota</taxon>
        <taxon>Alphaproteobacteria</taxon>
        <taxon>Hyphomicrobiales</taxon>
        <taxon>Phyllobacteriaceae</taxon>
        <taxon>Nitratireductor</taxon>
    </lineage>
</organism>
<dbReference type="EC" id="2.3.1.129" evidence="6"/>
<dbReference type="GO" id="GO:0009245">
    <property type="term" value="P:lipid A biosynthetic process"/>
    <property type="evidence" value="ECO:0007669"/>
    <property type="project" value="UniProtKB-UniRule"/>
</dbReference>
<dbReference type="HAMAP" id="MF_00387">
    <property type="entry name" value="LpxA"/>
    <property type="match status" value="1"/>
</dbReference>
<dbReference type="Pfam" id="PF00132">
    <property type="entry name" value="Hexapep"/>
    <property type="match status" value="2"/>
</dbReference>
<dbReference type="PATRIC" id="fig|472175.3.peg.1221"/>
<evidence type="ECO:0000256" key="3">
    <source>
        <dbReference type="ARBA" id="ARBA00022679"/>
    </source>
</evidence>
<dbReference type="STRING" id="472175.EL18_01212"/>
<name>A0A084UB46_9HYPH</name>
<dbReference type="OrthoDB" id="9807278at2"/>
<keyword evidence="5 6" id="KW-0012">Acyltransferase</keyword>
<dbReference type="InterPro" id="IPR029098">
    <property type="entry name" value="Acetyltransf_C"/>
</dbReference>
<dbReference type="Gene3D" id="1.20.1180.10">
    <property type="entry name" value="Udp N-acetylglucosamine O-acyltransferase, C-terminal domain"/>
    <property type="match status" value="1"/>
</dbReference>
<evidence type="ECO:0000313" key="9">
    <source>
        <dbReference type="EMBL" id="KFB10182.1"/>
    </source>
</evidence>
<dbReference type="Gene3D" id="2.160.10.10">
    <property type="entry name" value="Hexapeptide repeat proteins"/>
    <property type="match status" value="1"/>
</dbReference>
<keyword evidence="6" id="KW-0677">Repeat</keyword>
<keyword evidence="2 6" id="KW-0441">Lipid A biosynthesis</keyword>
<dbReference type="Pfam" id="PF13720">
    <property type="entry name" value="Acetyltransf_11"/>
    <property type="match status" value="1"/>
</dbReference>
<feature type="domain" description="UDP N-acetylglucosamine O-acyltransferase C-terminal" evidence="8">
    <location>
        <begin position="179"/>
        <end position="258"/>
    </location>
</feature>
<dbReference type="Proteomes" id="UP000053675">
    <property type="component" value="Unassembled WGS sequence"/>
</dbReference>
<dbReference type="GO" id="GO:0005737">
    <property type="term" value="C:cytoplasm"/>
    <property type="evidence" value="ECO:0007669"/>
    <property type="project" value="UniProtKB-SubCell"/>
</dbReference>
<dbReference type="PANTHER" id="PTHR43480">
    <property type="entry name" value="ACYL-[ACYL-CARRIER-PROTEIN]--UDP-N-ACETYLGLUCOSAMINE O-ACYLTRANSFERASE"/>
    <property type="match status" value="1"/>
</dbReference>
<dbReference type="InterPro" id="IPR001451">
    <property type="entry name" value="Hexapep"/>
</dbReference>
<dbReference type="UniPathway" id="UPA00359">
    <property type="reaction ID" value="UER00477"/>
</dbReference>
<gene>
    <name evidence="6 9" type="primary">lpxA</name>
    <name evidence="9" type="ORF">EL18_01212</name>
</gene>
<dbReference type="InterPro" id="IPR011004">
    <property type="entry name" value="Trimer_LpxA-like_sf"/>
</dbReference>
<evidence type="ECO:0000256" key="6">
    <source>
        <dbReference type="HAMAP-Rule" id="MF_00387"/>
    </source>
</evidence>
<dbReference type="RefSeq" id="WP_036480786.1">
    <property type="nucleotide sequence ID" value="NZ_JMQM01000001.1"/>
</dbReference>
<dbReference type="AlphaFoldDB" id="A0A084UB46"/>
<dbReference type="InterPro" id="IPR010137">
    <property type="entry name" value="Lipid_A_LpxA"/>
</dbReference>
<keyword evidence="6" id="KW-0963">Cytoplasm</keyword>
<comment type="subunit">
    <text evidence="6">Homotrimer.</text>
</comment>
<accession>A0A084UB46</accession>
<dbReference type="CDD" id="cd03351">
    <property type="entry name" value="LbH_UDP-GlcNAc_AT"/>
    <property type="match status" value="1"/>
</dbReference>
<protein>
    <recommendedName>
        <fullName evidence="6">Acyl-[acyl-carrier-protein]--UDP-N-acetylglucosamine O-acyltransferase</fullName>
        <shortName evidence="6">UDP-N-acetylglucosamine acyltransferase</shortName>
        <ecNumber evidence="6">2.3.1.129</ecNumber>
    </recommendedName>
</protein>
<keyword evidence="1 6" id="KW-0444">Lipid biosynthesis</keyword>
<dbReference type="EMBL" id="JMQM01000001">
    <property type="protein sequence ID" value="KFB10182.1"/>
    <property type="molecule type" value="Genomic_DNA"/>
</dbReference>
<dbReference type="GO" id="GO:0016020">
    <property type="term" value="C:membrane"/>
    <property type="evidence" value="ECO:0007669"/>
    <property type="project" value="GOC"/>
</dbReference>
<comment type="subcellular location">
    <subcellularLocation>
        <location evidence="6">Cytoplasm</location>
    </subcellularLocation>
</comment>
<sequence>MSARTQIHPSAVIEEGAEIGAGVRIGPFCHIGCDVVLKDDVVLVGHVSIQGHTTIGEGCEIHPGAALGGPPQDLKYDGAPTTLSVGRNCIIREGMTIHRGTEKGRGTTVVGDDCYLMAYSHVAHDCIVGNKVTMANYAGLGGHSEIGDGVILSGYAAVHQFVRVGHHAFLGGFAAVVGDVIPYGMAVGDRAKLRGLNVVGMKRSGMARSELSALRKAYRILFDPSAPMAANIARVEESFAGSAVVDDMLSFVRGQEKRHFTVPPRGRSGDDEDADAAEG</sequence>
<feature type="compositionally biased region" description="Acidic residues" evidence="7">
    <location>
        <begin position="270"/>
        <end position="279"/>
    </location>
</feature>
<dbReference type="NCBIfam" id="TIGR01852">
    <property type="entry name" value="lipid_A_lpxA"/>
    <property type="match status" value="1"/>
</dbReference>
<reference evidence="9 10" key="1">
    <citation type="submission" date="2014-05" db="EMBL/GenBank/DDBJ databases">
        <title>Draft Genome Sequence of Nitratireductor basaltis Strain UMTGB225, A Marine Bacterium Isolated from Green Barrel Tunicate.</title>
        <authorList>
            <person name="Gan H.Y."/>
        </authorList>
    </citation>
    <scope>NUCLEOTIDE SEQUENCE [LARGE SCALE GENOMIC DNA]</scope>
    <source>
        <strain evidence="9 10">UMTGB225</strain>
    </source>
</reference>
<proteinExistence type="inferred from homology"/>
<comment type="catalytic activity">
    <reaction evidence="6">
        <text>a (3R)-hydroxyacyl-[ACP] + UDP-N-acetyl-alpha-D-glucosamine = a UDP-3-O-[(3R)-3-hydroxyacyl]-N-acetyl-alpha-D-glucosamine + holo-[ACP]</text>
        <dbReference type="Rhea" id="RHEA:67812"/>
        <dbReference type="Rhea" id="RHEA-COMP:9685"/>
        <dbReference type="Rhea" id="RHEA-COMP:9945"/>
        <dbReference type="ChEBI" id="CHEBI:57705"/>
        <dbReference type="ChEBI" id="CHEBI:64479"/>
        <dbReference type="ChEBI" id="CHEBI:78827"/>
        <dbReference type="ChEBI" id="CHEBI:173225"/>
        <dbReference type="EC" id="2.3.1.129"/>
    </reaction>
</comment>
<keyword evidence="4 6" id="KW-0443">Lipid metabolism</keyword>
<evidence type="ECO:0000256" key="7">
    <source>
        <dbReference type="SAM" id="MobiDB-lite"/>
    </source>
</evidence>
<comment type="similarity">
    <text evidence="6">Belongs to the transferase hexapeptide repeat family. LpxA subfamily.</text>
</comment>
<evidence type="ECO:0000313" key="10">
    <source>
        <dbReference type="Proteomes" id="UP000053675"/>
    </source>
</evidence>
<dbReference type="PANTHER" id="PTHR43480:SF1">
    <property type="entry name" value="ACYL-[ACYL-CARRIER-PROTEIN]--UDP-N-ACETYLGLUCOSAMINE O-ACYLTRANSFERASE, MITOCHONDRIAL-RELATED"/>
    <property type="match status" value="1"/>
</dbReference>
<evidence type="ECO:0000256" key="1">
    <source>
        <dbReference type="ARBA" id="ARBA00022516"/>
    </source>
</evidence>
<dbReference type="NCBIfam" id="NF003657">
    <property type="entry name" value="PRK05289.1"/>
    <property type="match status" value="1"/>
</dbReference>
<comment type="function">
    <text evidence="6">Involved in the biosynthesis of lipid A, a phosphorylated glycolipid that anchors the lipopolysaccharide to the outer membrane of the cell.</text>
</comment>
<comment type="caution">
    <text evidence="9">The sequence shown here is derived from an EMBL/GenBank/DDBJ whole genome shotgun (WGS) entry which is preliminary data.</text>
</comment>
<keyword evidence="3 6" id="KW-0808">Transferase</keyword>
<dbReference type="GO" id="GO:0008780">
    <property type="term" value="F:acyl-[acyl-carrier-protein]-UDP-N-acetylglucosamine O-acyltransferase activity"/>
    <property type="evidence" value="ECO:0007669"/>
    <property type="project" value="UniProtKB-UniRule"/>
</dbReference>
<dbReference type="InterPro" id="IPR037157">
    <property type="entry name" value="Acetyltransf_C_sf"/>
</dbReference>
<evidence type="ECO:0000256" key="4">
    <source>
        <dbReference type="ARBA" id="ARBA00023098"/>
    </source>
</evidence>
<evidence type="ECO:0000256" key="5">
    <source>
        <dbReference type="ARBA" id="ARBA00023315"/>
    </source>
</evidence>
<dbReference type="PIRSF" id="PIRSF000456">
    <property type="entry name" value="UDP-GlcNAc_acltr"/>
    <property type="match status" value="1"/>
</dbReference>
<comment type="pathway">
    <text evidence="6">Glycolipid biosynthesis; lipid IV(A) biosynthesis; lipid IV(A) from (3R)-3-hydroxytetradecanoyl-[acyl-carrier-protein] and UDP-N-acetyl-alpha-D-glucosamine: step 1/6.</text>
</comment>